<protein>
    <submittedName>
        <fullName evidence="2">NERD domain-containing protein</fullName>
    </submittedName>
</protein>
<evidence type="ECO:0000313" key="2">
    <source>
        <dbReference type="EMBL" id="TLQ41056.1"/>
    </source>
</evidence>
<dbReference type="Proteomes" id="UP000306420">
    <property type="component" value="Unassembled WGS sequence"/>
</dbReference>
<sequence>MVLDWLIKFGSETWEIIGDYWFDNGKRLQADFIVITKDTWYVLEVKNYDGDFQYLDYDCVLNGKLLKDNIVTKMQERINRLTHMASEIPHSVNVTGAMIFINEHSQVSLDTKVNYDVVLRHQLRSYIKNIKDKSDFPLKASYLKDCHEVLNRYRVANPFQPEILQVESFSGIPKGITCCQCHSFNMIAKHQSIECRKCGVREMKAKAILRAAYHLRILYFDNPQMLTPRNIYDFMGGMIGITSIKKIMNKHYEKVGGSNKYYYKMHV</sequence>
<evidence type="ECO:0000259" key="1">
    <source>
        <dbReference type="PROSITE" id="PS50965"/>
    </source>
</evidence>
<evidence type="ECO:0000313" key="3">
    <source>
        <dbReference type="Proteomes" id="UP000306420"/>
    </source>
</evidence>
<comment type="caution">
    <text evidence="2">The sequence shown here is derived from an EMBL/GenBank/DDBJ whole genome shotgun (WGS) entry which is preliminary data.</text>
</comment>
<name>A0A5R9DYZ9_9LACT</name>
<feature type="domain" description="NERD" evidence="1">
    <location>
        <begin position="1"/>
        <end position="107"/>
    </location>
</feature>
<dbReference type="Pfam" id="PF08378">
    <property type="entry name" value="NERD"/>
    <property type="match status" value="1"/>
</dbReference>
<reference evidence="2 3" key="1">
    <citation type="submission" date="2019-05" db="EMBL/GenBank/DDBJ databases">
        <title>The metagenome of a microbial culture collection derived from dairy environment covers the genomic content of the human microbiome.</title>
        <authorList>
            <person name="Roder T."/>
            <person name="Wuthrich D."/>
            <person name="Sattari Z."/>
            <person name="Von Ah U."/>
            <person name="Bar C."/>
            <person name="Ronchi F."/>
            <person name="Macpherson A.J."/>
            <person name="Ganal-Vonarburg S.C."/>
            <person name="Bruggmann R."/>
            <person name="Vergeres G."/>
        </authorList>
    </citation>
    <scope>NUCLEOTIDE SEQUENCE [LARGE SCALE GENOMIC DNA]</scope>
    <source>
        <strain evidence="2 3">FAM 24227</strain>
    </source>
</reference>
<accession>A0A5R9DYZ9</accession>
<dbReference type="OrthoDB" id="2138816at2"/>
<proteinExistence type="predicted"/>
<dbReference type="PROSITE" id="PS50965">
    <property type="entry name" value="NERD"/>
    <property type="match status" value="1"/>
</dbReference>
<organism evidence="2 3">
    <name type="scientific">Ruoffia tabacinasalis</name>
    <dbReference type="NCBI Taxonomy" id="87458"/>
    <lineage>
        <taxon>Bacteria</taxon>
        <taxon>Bacillati</taxon>
        <taxon>Bacillota</taxon>
        <taxon>Bacilli</taxon>
        <taxon>Lactobacillales</taxon>
        <taxon>Aerococcaceae</taxon>
        <taxon>Ruoffia</taxon>
    </lineage>
</organism>
<dbReference type="EMBL" id="VBSP01000020">
    <property type="protein sequence ID" value="TLQ41056.1"/>
    <property type="molecule type" value="Genomic_DNA"/>
</dbReference>
<dbReference type="AlphaFoldDB" id="A0A5R9DYZ9"/>
<dbReference type="RefSeq" id="WP_138404623.1">
    <property type="nucleotide sequence ID" value="NZ_VBSP01000020.1"/>
</dbReference>
<gene>
    <name evidence="2" type="ORF">FEZ33_06645</name>
</gene>
<dbReference type="InterPro" id="IPR011528">
    <property type="entry name" value="NERD"/>
</dbReference>